<dbReference type="EMBL" id="KE356560">
    <property type="protein sequence ID" value="ERG91999.1"/>
    <property type="molecule type" value="Genomic_DNA"/>
</dbReference>
<dbReference type="AlphaFoldDB" id="U1MPV0"/>
<evidence type="ECO:0000313" key="3">
    <source>
        <dbReference type="Proteomes" id="UP000030649"/>
    </source>
</evidence>
<dbReference type="Proteomes" id="UP000030649">
    <property type="component" value="Unassembled WGS sequence"/>
</dbReference>
<gene>
    <name evidence="2" type="ORF">J07HQW1_02033</name>
</gene>
<evidence type="ECO:0000313" key="2">
    <source>
        <dbReference type="EMBL" id="ERG91999.1"/>
    </source>
</evidence>
<accession>U1MPV0</accession>
<protein>
    <recommendedName>
        <fullName evidence="1">DUF8101 domain-containing protein</fullName>
    </recommendedName>
</protein>
<proteinExistence type="predicted"/>
<feature type="domain" description="DUF8101" evidence="1">
    <location>
        <begin position="60"/>
        <end position="137"/>
    </location>
</feature>
<dbReference type="Pfam" id="PF26403">
    <property type="entry name" value="DUF8101"/>
    <property type="match status" value="1"/>
</dbReference>
<name>U1MPV0_9EURY</name>
<reference evidence="2 3" key="1">
    <citation type="journal article" date="2013" name="PLoS ONE">
        <title>Assembly-driven community genomics of a hypersaline microbial ecosystem.</title>
        <authorList>
            <person name="Podell S."/>
            <person name="Ugalde J.A."/>
            <person name="Narasingarao P."/>
            <person name="Banfield J.F."/>
            <person name="Heidelberg K.B."/>
            <person name="Allen E.E."/>
        </authorList>
    </citation>
    <scope>NUCLEOTIDE SEQUENCE [LARGE SCALE GENOMIC DNA]</scope>
    <source>
        <strain evidence="3">J07HQW1</strain>
    </source>
</reference>
<sequence length="139" mass="15115">MAVDVPADVEAVLTQLLTASHEAALTIATRPNADKRYREKDSISHTHYTASIEHGKSSMTDEVQTIQSAIETVETVSTNKLPAGLLQTRLQHGCKRVQAAIEPDPEPELDPGADATTDIQPLLAAAYIDAMLRRVEEEI</sequence>
<dbReference type="InterPro" id="IPR058414">
    <property type="entry name" value="DUF8101"/>
</dbReference>
<dbReference type="HOGENOM" id="CLU_157004_0_0_2"/>
<organism evidence="2 3">
    <name type="scientific">Haloquadratum walsbyi J07HQW1</name>
    <dbReference type="NCBI Taxonomy" id="1238424"/>
    <lineage>
        <taxon>Archaea</taxon>
        <taxon>Methanobacteriati</taxon>
        <taxon>Methanobacteriota</taxon>
        <taxon>Stenosarchaea group</taxon>
        <taxon>Halobacteria</taxon>
        <taxon>Halobacteriales</taxon>
        <taxon>Haloferacaceae</taxon>
        <taxon>Haloquadratum</taxon>
    </lineage>
</organism>
<evidence type="ECO:0000259" key="1">
    <source>
        <dbReference type="Pfam" id="PF26403"/>
    </source>
</evidence>